<dbReference type="EMBL" id="JAHXZJ010001119">
    <property type="protein sequence ID" value="KAH0555269.1"/>
    <property type="molecule type" value="Genomic_DNA"/>
</dbReference>
<gene>
    <name evidence="1" type="ORF">KQX54_016651</name>
</gene>
<evidence type="ECO:0000313" key="2">
    <source>
        <dbReference type="Proteomes" id="UP000826195"/>
    </source>
</evidence>
<dbReference type="Proteomes" id="UP000826195">
    <property type="component" value="Unassembled WGS sequence"/>
</dbReference>
<dbReference type="AlphaFoldDB" id="A0AAV7IN53"/>
<keyword evidence="2" id="KW-1185">Reference proteome</keyword>
<organism evidence="1 2">
    <name type="scientific">Cotesia glomerata</name>
    <name type="common">Lepidopteran parasitic wasp</name>
    <name type="synonym">Apanteles glomeratus</name>
    <dbReference type="NCBI Taxonomy" id="32391"/>
    <lineage>
        <taxon>Eukaryota</taxon>
        <taxon>Metazoa</taxon>
        <taxon>Ecdysozoa</taxon>
        <taxon>Arthropoda</taxon>
        <taxon>Hexapoda</taxon>
        <taxon>Insecta</taxon>
        <taxon>Pterygota</taxon>
        <taxon>Neoptera</taxon>
        <taxon>Endopterygota</taxon>
        <taxon>Hymenoptera</taxon>
        <taxon>Apocrita</taxon>
        <taxon>Ichneumonoidea</taxon>
        <taxon>Braconidae</taxon>
        <taxon>Microgastrinae</taxon>
        <taxon>Cotesia</taxon>
    </lineage>
</organism>
<sequence length="143" mass="16052">MCLSESSVSSASCESLYECSWVSNSDPVFFIYEGGFEFEDYEWVLRTAPERQPVVFSHDMTFLQWFLSKNPDEAFRLLSAAPLATQENLGREAGPEIDLLFGRGDGLEEPSWVFASGDPLRLITGCRLASGRWLEAGTIIRLE</sequence>
<name>A0AAV7IN53_COTGL</name>
<proteinExistence type="predicted"/>
<reference evidence="1 2" key="1">
    <citation type="journal article" date="2021" name="J. Hered.">
        <title>A chromosome-level genome assembly of the parasitoid wasp, Cotesia glomerata (Hymenoptera: Braconidae).</title>
        <authorList>
            <person name="Pinto B.J."/>
            <person name="Weis J.J."/>
            <person name="Gamble T."/>
            <person name="Ode P.J."/>
            <person name="Paul R."/>
            <person name="Zaspel J.M."/>
        </authorList>
    </citation>
    <scope>NUCLEOTIDE SEQUENCE [LARGE SCALE GENOMIC DNA]</scope>
    <source>
        <strain evidence="1">CgM1</strain>
    </source>
</reference>
<accession>A0AAV7IN53</accession>
<comment type="caution">
    <text evidence="1">The sequence shown here is derived from an EMBL/GenBank/DDBJ whole genome shotgun (WGS) entry which is preliminary data.</text>
</comment>
<evidence type="ECO:0000313" key="1">
    <source>
        <dbReference type="EMBL" id="KAH0555269.1"/>
    </source>
</evidence>
<protein>
    <submittedName>
        <fullName evidence="1">Uncharacterized protein</fullName>
    </submittedName>
</protein>